<evidence type="ECO:0008006" key="4">
    <source>
        <dbReference type="Google" id="ProtNLM"/>
    </source>
</evidence>
<organism evidence="2 3">
    <name type="scientific">Eumeta variegata</name>
    <name type="common">Bagworm moth</name>
    <name type="synonym">Eumeta japonica</name>
    <dbReference type="NCBI Taxonomy" id="151549"/>
    <lineage>
        <taxon>Eukaryota</taxon>
        <taxon>Metazoa</taxon>
        <taxon>Ecdysozoa</taxon>
        <taxon>Arthropoda</taxon>
        <taxon>Hexapoda</taxon>
        <taxon>Insecta</taxon>
        <taxon>Pterygota</taxon>
        <taxon>Neoptera</taxon>
        <taxon>Endopterygota</taxon>
        <taxon>Lepidoptera</taxon>
        <taxon>Glossata</taxon>
        <taxon>Ditrysia</taxon>
        <taxon>Tineoidea</taxon>
        <taxon>Psychidae</taxon>
        <taxon>Oiketicinae</taxon>
        <taxon>Eumeta</taxon>
    </lineage>
</organism>
<dbReference type="Proteomes" id="UP000299102">
    <property type="component" value="Unassembled WGS sequence"/>
</dbReference>
<protein>
    <recommendedName>
        <fullName evidence="4">Transmembrane protein</fullName>
    </recommendedName>
</protein>
<proteinExistence type="predicted"/>
<comment type="caution">
    <text evidence="2">The sequence shown here is derived from an EMBL/GenBank/DDBJ whole genome shotgun (WGS) entry which is preliminary data.</text>
</comment>
<dbReference type="EMBL" id="BGZK01001308">
    <property type="protein sequence ID" value="GBP76897.1"/>
    <property type="molecule type" value="Genomic_DNA"/>
</dbReference>
<feature type="transmembrane region" description="Helical" evidence="1">
    <location>
        <begin position="34"/>
        <end position="58"/>
    </location>
</feature>
<keyword evidence="3" id="KW-1185">Reference proteome</keyword>
<name>A0A4C1YR50_EUMVA</name>
<gene>
    <name evidence="2" type="ORF">EVAR_7047_1</name>
</gene>
<keyword evidence="1" id="KW-1133">Transmembrane helix</keyword>
<evidence type="ECO:0000313" key="2">
    <source>
        <dbReference type="EMBL" id="GBP76897.1"/>
    </source>
</evidence>
<keyword evidence="1" id="KW-0472">Membrane</keyword>
<evidence type="ECO:0000313" key="3">
    <source>
        <dbReference type="Proteomes" id="UP000299102"/>
    </source>
</evidence>
<sequence>MYPTTSSERTPLVQPAYVYESSLSRNYRRRLRNLQCAICVTFIAILTVALLVTVSYNLNQYDTDVDNSTNTGAGGNLTLLPPDMVPLQQLTWPLPDQPPAEWIESMPPSPEAISAAVGSGNAALTAKKRVEATRGSLAPDTPAGRAQRAAATAASVAPLADAAYAAEYATRALLNGEEERGISLIYRVREWNQN</sequence>
<accession>A0A4C1YR50</accession>
<keyword evidence="1" id="KW-0812">Transmembrane</keyword>
<dbReference type="STRING" id="151549.A0A4C1YR50"/>
<reference evidence="2 3" key="1">
    <citation type="journal article" date="2019" name="Commun. Biol.">
        <title>The bagworm genome reveals a unique fibroin gene that provides high tensile strength.</title>
        <authorList>
            <person name="Kono N."/>
            <person name="Nakamura H."/>
            <person name="Ohtoshi R."/>
            <person name="Tomita M."/>
            <person name="Numata K."/>
            <person name="Arakawa K."/>
        </authorList>
    </citation>
    <scope>NUCLEOTIDE SEQUENCE [LARGE SCALE GENOMIC DNA]</scope>
</reference>
<dbReference type="AlphaFoldDB" id="A0A4C1YR50"/>
<dbReference type="OrthoDB" id="823504at2759"/>
<evidence type="ECO:0000256" key="1">
    <source>
        <dbReference type="SAM" id="Phobius"/>
    </source>
</evidence>